<sequence>MLSVTTVPSWELSHAFDCFLSEWRNATIDVWETRNEPAKFSGKQKGQHTPSPDVSTVQRIGNVRCASCLHVGRVFTSLVLWFRRSRPAPPNTGDMYANAIRLARPDCVIKTIMKCSSSRFLAWQMGPLYCQSAAQLIGNILQHAVANQAQGPLQSLAQPISKRLLSHQRNIACHFASERLAALRLRTEVHCWRNGRSVDFRFTRVLNLFALRGRCDVVVRLLASHRGEPDSIPGGVGPRMFVCGNRVGRCRWSAGFPRGLPFTPSLHSGAAPYSPRFTLVGFHLGCSDALGDSAFKSSLQRNLYRIDFTVNGSVACKRLLQMIRKLPFSRTLSSTFHGNEYWRKQTERLLTMLQERGRSATLYMLPEADSRRWLTTVGPAHLHVFLVRCPDDKIRRPQCYAGLYQAQWLVLSAPFTGQLKRVSATVFRKVLLQSRSCPGSMFESVIRQAVQSAHLTVNGLHRPETRGKCWENYAVGEINTTPYKKSRMIVQSNTSPGRLISKPHLVMVQFTTVAEQTALHEKRKRDRGRGRGGVEVHYSLFVDEVLTFCDQGNERYYNRNGAFVIEWLARSLPIKVNQVQSPVRSPDFSHVAIVPDDAVGQRVFSGISRFPPPLHSSAAPYSPRFILHRLSRPRCYGGRRTVYRSPAENILLKNRPTVSAESLMEARYRRQDCTLVQYLARRGDERVDAHVSVVLSAPTL</sequence>
<proteinExistence type="predicted"/>
<evidence type="ECO:0000313" key="2">
    <source>
        <dbReference type="Proteomes" id="UP001159363"/>
    </source>
</evidence>
<gene>
    <name evidence="1" type="ORF">PR048_022365</name>
</gene>
<evidence type="ECO:0000313" key="1">
    <source>
        <dbReference type="EMBL" id="KAJ8877906.1"/>
    </source>
</evidence>
<accession>A0ABQ9H0S8</accession>
<dbReference type="Proteomes" id="UP001159363">
    <property type="component" value="Chromosome 7"/>
</dbReference>
<organism evidence="1 2">
    <name type="scientific">Dryococelus australis</name>
    <dbReference type="NCBI Taxonomy" id="614101"/>
    <lineage>
        <taxon>Eukaryota</taxon>
        <taxon>Metazoa</taxon>
        <taxon>Ecdysozoa</taxon>
        <taxon>Arthropoda</taxon>
        <taxon>Hexapoda</taxon>
        <taxon>Insecta</taxon>
        <taxon>Pterygota</taxon>
        <taxon>Neoptera</taxon>
        <taxon>Polyneoptera</taxon>
        <taxon>Phasmatodea</taxon>
        <taxon>Verophasmatodea</taxon>
        <taxon>Anareolatae</taxon>
        <taxon>Phasmatidae</taxon>
        <taxon>Eurycanthinae</taxon>
        <taxon>Dryococelus</taxon>
    </lineage>
</organism>
<keyword evidence="2" id="KW-1185">Reference proteome</keyword>
<comment type="caution">
    <text evidence="1">The sequence shown here is derived from an EMBL/GenBank/DDBJ whole genome shotgun (WGS) entry which is preliminary data.</text>
</comment>
<dbReference type="EMBL" id="JARBHB010000008">
    <property type="protein sequence ID" value="KAJ8877906.1"/>
    <property type="molecule type" value="Genomic_DNA"/>
</dbReference>
<reference evidence="1 2" key="1">
    <citation type="submission" date="2023-02" db="EMBL/GenBank/DDBJ databases">
        <title>LHISI_Scaffold_Assembly.</title>
        <authorList>
            <person name="Stuart O.P."/>
            <person name="Cleave R."/>
            <person name="Magrath M.J.L."/>
            <person name="Mikheyev A.S."/>
        </authorList>
    </citation>
    <scope>NUCLEOTIDE SEQUENCE [LARGE SCALE GENOMIC DNA]</scope>
    <source>
        <strain evidence="1">Daus_M_001</strain>
        <tissue evidence="1">Leg muscle</tissue>
    </source>
</reference>
<name>A0ABQ9H0S8_9NEOP</name>
<protein>
    <submittedName>
        <fullName evidence="1">Uncharacterized protein</fullName>
    </submittedName>
</protein>